<evidence type="ECO:0000313" key="5">
    <source>
        <dbReference type="EMBL" id="KAF2238591.1"/>
    </source>
</evidence>
<comment type="subcellular location">
    <subcellularLocation>
        <location evidence="1">Secreted</location>
    </subcellularLocation>
</comment>
<organism evidence="5 6">
    <name type="scientific">Viridothelium virens</name>
    <name type="common">Speckled blister lichen</name>
    <name type="synonym">Trypethelium virens</name>
    <dbReference type="NCBI Taxonomy" id="1048519"/>
    <lineage>
        <taxon>Eukaryota</taxon>
        <taxon>Fungi</taxon>
        <taxon>Dikarya</taxon>
        <taxon>Ascomycota</taxon>
        <taxon>Pezizomycotina</taxon>
        <taxon>Dothideomycetes</taxon>
        <taxon>Dothideomycetes incertae sedis</taxon>
        <taxon>Trypetheliales</taxon>
        <taxon>Trypetheliaceae</taxon>
        <taxon>Viridothelium</taxon>
    </lineage>
</organism>
<dbReference type="EMBL" id="ML991775">
    <property type="protein sequence ID" value="KAF2238591.1"/>
    <property type="molecule type" value="Genomic_DNA"/>
</dbReference>
<dbReference type="Proteomes" id="UP000800092">
    <property type="component" value="Unassembled WGS sequence"/>
</dbReference>
<keyword evidence="4" id="KW-0732">Signal</keyword>
<dbReference type="InterPro" id="IPR011042">
    <property type="entry name" value="6-blade_b-propeller_TolB-like"/>
</dbReference>
<dbReference type="SUPFAM" id="SSF63829">
    <property type="entry name" value="Calcium-dependent phosphotriesterase"/>
    <property type="match status" value="1"/>
</dbReference>
<keyword evidence="6" id="KW-1185">Reference proteome</keyword>
<dbReference type="Gene3D" id="2.120.10.30">
    <property type="entry name" value="TolB, C-terminal domain"/>
    <property type="match status" value="1"/>
</dbReference>
<dbReference type="Pfam" id="PF03022">
    <property type="entry name" value="MRJP"/>
    <property type="match status" value="1"/>
</dbReference>
<proteinExistence type="inferred from homology"/>
<reference evidence="5" key="1">
    <citation type="journal article" date="2020" name="Stud. Mycol.">
        <title>101 Dothideomycetes genomes: a test case for predicting lifestyles and emergence of pathogens.</title>
        <authorList>
            <person name="Haridas S."/>
            <person name="Albert R."/>
            <person name="Binder M."/>
            <person name="Bloem J."/>
            <person name="Labutti K."/>
            <person name="Salamov A."/>
            <person name="Andreopoulos B."/>
            <person name="Baker S."/>
            <person name="Barry K."/>
            <person name="Bills G."/>
            <person name="Bluhm B."/>
            <person name="Cannon C."/>
            <person name="Castanera R."/>
            <person name="Culley D."/>
            <person name="Daum C."/>
            <person name="Ezra D."/>
            <person name="Gonzalez J."/>
            <person name="Henrissat B."/>
            <person name="Kuo A."/>
            <person name="Liang C."/>
            <person name="Lipzen A."/>
            <person name="Lutzoni F."/>
            <person name="Magnuson J."/>
            <person name="Mondo S."/>
            <person name="Nolan M."/>
            <person name="Ohm R."/>
            <person name="Pangilinan J."/>
            <person name="Park H.-J."/>
            <person name="Ramirez L."/>
            <person name="Alfaro M."/>
            <person name="Sun H."/>
            <person name="Tritt A."/>
            <person name="Yoshinaga Y."/>
            <person name="Zwiers L.-H."/>
            <person name="Turgeon B."/>
            <person name="Goodwin S."/>
            <person name="Spatafora J."/>
            <person name="Crous P."/>
            <person name="Grigoriev I."/>
        </authorList>
    </citation>
    <scope>NUCLEOTIDE SEQUENCE</scope>
    <source>
        <strain evidence="5">Tuck. ex Michener</strain>
    </source>
</reference>
<evidence type="ECO:0000313" key="6">
    <source>
        <dbReference type="Proteomes" id="UP000800092"/>
    </source>
</evidence>
<evidence type="ECO:0000256" key="4">
    <source>
        <dbReference type="SAM" id="SignalP"/>
    </source>
</evidence>
<dbReference type="PANTHER" id="PTHR10009:SF18">
    <property type="entry name" value="PROTEIN YELLOW-LIKE PROTEIN"/>
    <property type="match status" value="1"/>
</dbReference>
<feature type="signal peptide" evidence="4">
    <location>
        <begin position="1"/>
        <end position="25"/>
    </location>
</feature>
<gene>
    <name evidence="5" type="ORF">EV356DRAFT_265411</name>
</gene>
<keyword evidence="3" id="KW-0964">Secreted</keyword>
<dbReference type="AlphaFoldDB" id="A0A6A6HKU8"/>
<protein>
    <submittedName>
        <fullName evidence="5">Major royal jelly protein</fullName>
    </submittedName>
</protein>
<name>A0A6A6HKU8_VIRVR</name>
<comment type="similarity">
    <text evidence="2">Belongs to the major royal jelly protein family.</text>
</comment>
<dbReference type="OrthoDB" id="7776143at2759"/>
<dbReference type="GO" id="GO:0005576">
    <property type="term" value="C:extracellular region"/>
    <property type="evidence" value="ECO:0007669"/>
    <property type="project" value="UniProtKB-SubCell"/>
</dbReference>
<dbReference type="InterPro" id="IPR017996">
    <property type="entry name" value="MRJP/yellow-related"/>
</dbReference>
<dbReference type="PANTHER" id="PTHR10009">
    <property type="entry name" value="PROTEIN YELLOW-RELATED"/>
    <property type="match status" value="1"/>
</dbReference>
<evidence type="ECO:0000256" key="1">
    <source>
        <dbReference type="ARBA" id="ARBA00004613"/>
    </source>
</evidence>
<accession>A0A6A6HKU8</accession>
<feature type="chain" id="PRO_5025484895" evidence="4">
    <location>
        <begin position="26"/>
        <end position="382"/>
    </location>
</feature>
<sequence length="382" mass="41771">MKTMSIMNLKCVFFAVAFLFRPVALQSYNGPEDSRLNVEVVLDVPTTGASTTPDGRIFFVLARVDGSTGPQLVEYHPSNKSTTAYPNEEWNSYSEDKDPATHFLGVNSQRVGPDGNLWVVDKGATSFGTPVNLPHGPKVVIVDLKSNEVHRTYPMGNATRAASLLDDIRFHNSTGKAYLTDAGSAGLIVLDLVSGSAVRVLDGDLSTREYMPVSAEGRIVYTQGKPWYVSADQLEVSPDGTYFYYQPSSGGMSRIETQWLDQAFYNSSLDSNAILGQYVEPYAFTTPTGGTAIDADGNIYNSDVDSQRIIKISPNGTMTTLIQDPRLLWVDAMWIDASQRLWMPAAQLNRGEPFNNGTSKIVKPNYVYSLNIGVGPSPIDHA</sequence>
<evidence type="ECO:0000256" key="2">
    <source>
        <dbReference type="ARBA" id="ARBA00009127"/>
    </source>
</evidence>
<evidence type="ECO:0000256" key="3">
    <source>
        <dbReference type="ARBA" id="ARBA00022525"/>
    </source>
</evidence>